<dbReference type="Bgee" id="ENSELUG00000016841">
    <property type="expression patterns" value="Expressed in heart and 9 other cell types or tissues"/>
</dbReference>
<dbReference type="GeneTree" id="ENSGT00940000153289"/>
<dbReference type="Proteomes" id="UP000265140">
    <property type="component" value="Chromosome 24"/>
</dbReference>
<reference evidence="3" key="1">
    <citation type="journal article" date="2014" name="PLoS ONE">
        <title>The genome and linkage map of the northern pike (Esox lucius): conserved synteny revealed between the salmonid sister group and the Neoteleostei.</title>
        <authorList>
            <person name="Rondeau E.B."/>
            <person name="Minkley D.R."/>
            <person name="Leong J.S."/>
            <person name="Messmer A.M."/>
            <person name="Jantzen J.R."/>
            <person name="von Schalburg K.R."/>
            <person name="Lemon C."/>
            <person name="Bird N.H."/>
            <person name="Koop B.F."/>
        </authorList>
    </citation>
    <scope>NUCLEOTIDE SEQUENCE</scope>
</reference>
<dbReference type="RefSeq" id="XP_028973130.2">
    <property type="nucleotide sequence ID" value="XM_029117297.2"/>
</dbReference>
<feature type="region of interest" description="Disordered" evidence="1">
    <location>
        <begin position="231"/>
        <end position="254"/>
    </location>
</feature>
<dbReference type="InterPro" id="IPR032675">
    <property type="entry name" value="LRR_dom_sf"/>
</dbReference>
<dbReference type="KEGG" id="els:114830229"/>
<proteinExistence type="predicted"/>
<organism evidence="2 3">
    <name type="scientific">Esox lucius</name>
    <name type="common">Northern pike</name>
    <dbReference type="NCBI Taxonomy" id="8010"/>
    <lineage>
        <taxon>Eukaryota</taxon>
        <taxon>Metazoa</taxon>
        <taxon>Chordata</taxon>
        <taxon>Craniata</taxon>
        <taxon>Vertebrata</taxon>
        <taxon>Euteleostomi</taxon>
        <taxon>Actinopterygii</taxon>
        <taxon>Neopterygii</taxon>
        <taxon>Teleostei</taxon>
        <taxon>Protacanthopterygii</taxon>
        <taxon>Esociformes</taxon>
        <taxon>Esocidae</taxon>
        <taxon>Esox</taxon>
    </lineage>
</organism>
<dbReference type="AlphaFoldDB" id="A0A3P9A969"/>
<dbReference type="PANTHER" id="PTHR46282:SF1">
    <property type="entry name" value="LEUCINE-RICH REPEAT-CONTAINING PROTEIN 72-LIKE"/>
    <property type="match status" value="1"/>
</dbReference>
<dbReference type="GeneID" id="114830229"/>
<evidence type="ECO:0008006" key="4">
    <source>
        <dbReference type="Google" id="ProtNLM"/>
    </source>
</evidence>
<evidence type="ECO:0000313" key="3">
    <source>
        <dbReference type="Proteomes" id="UP000265140"/>
    </source>
</evidence>
<protein>
    <recommendedName>
        <fullName evidence="4">Leucine-rich repeat-containing protein 72</fullName>
    </recommendedName>
</protein>
<name>A0A3P9A969_ESOLU</name>
<reference evidence="2" key="4">
    <citation type="submission" date="2025-09" db="UniProtKB">
        <authorList>
            <consortium name="Ensembl"/>
        </authorList>
    </citation>
    <scope>IDENTIFICATION</scope>
</reference>
<dbReference type="InParanoid" id="A0A3P9A969"/>
<dbReference type="STRING" id="8010.ENSELUP00000037257"/>
<dbReference type="PROSITE" id="PS51450">
    <property type="entry name" value="LRR"/>
    <property type="match status" value="1"/>
</dbReference>
<dbReference type="InterPro" id="IPR043313">
    <property type="entry name" value="LRMDA"/>
</dbReference>
<dbReference type="SUPFAM" id="SSF52058">
    <property type="entry name" value="L domain-like"/>
    <property type="match status" value="1"/>
</dbReference>
<feature type="compositionally biased region" description="Basic residues" evidence="1">
    <location>
        <begin position="233"/>
        <end position="254"/>
    </location>
</feature>
<sequence length="254" mass="28748">METGGPPVAPGQLGQTGPVLGLRSLSFAYQGLLEIPYETILAQQDTLEVLDLSYNLLEEYPFIRSLVHKWLNYKDTIHILHISTNSFSHMCAMAQCTHIMTPTDTNSLPGHVSPPLACQRSPALLVELEKLSTLILDCNSYSSHVKFPYMPSVTTVCINKNKISNLPIFVEEIRTKFPNIKILSMMNNEAAPSYFNGGSLTQYIDYRQYVISQIPTLKILDDTEVLGKERAQAKKTYRMQRTREGSKRKKELHR</sequence>
<dbReference type="Gene3D" id="3.80.10.10">
    <property type="entry name" value="Ribonuclease Inhibitor"/>
    <property type="match status" value="1"/>
</dbReference>
<dbReference type="PANTHER" id="PTHR46282">
    <property type="entry name" value="LEUCINE-RICH MELANOCYTE DIFFERENTIATION-ASSOCIATED PROTEIN"/>
    <property type="match status" value="1"/>
</dbReference>
<evidence type="ECO:0000256" key="1">
    <source>
        <dbReference type="SAM" id="MobiDB-lite"/>
    </source>
</evidence>
<accession>A0A3P9A969</accession>
<dbReference type="Ensembl" id="ENSELUT00000026611.3">
    <property type="protein sequence ID" value="ENSELUP00000037257.2"/>
    <property type="gene ID" value="ENSELUG00000016841.3"/>
</dbReference>
<evidence type="ECO:0000313" key="2">
    <source>
        <dbReference type="Ensembl" id="ENSELUP00000037257.2"/>
    </source>
</evidence>
<reference evidence="2" key="2">
    <citation type="submission" date="2020-02" db="EMBL/GenBank/DDBJ databases">
        <title>Esox lucius (northern pike) genome, fEsoLuc1, primary haplotype.</title>
        <authorList>
            <person name="Myers G."/>
            <person name="Karagic N."/>
            <person name="Meyer A."/>
            <person name="Pippel M."/>
            <person name="Reichard M."/>
            <person name="Winkler S."/>
            <person name="Tracey A."/>
            <person name="Sims Y."/>
            <person name="Howe K."/>
            <person name="Rhie A."/>
            <person name="Formenti G."/>
            <person name="Durbin R."/>
            <person name="Fedrigo O."/>
            <person name="Jarvis E.D."/>
        </authorList>
    </citation>
    <scope>NUCLEOTIDE SEQUENCE [LARGE SCALE GENOMIC DNA]</scope>
</reference>
<dbReference type="InterPro" id="IPR001611">
    <property type="entry name" value="Leu-rich_rpt"/>
</dbReference>
<dbReference type="SUPFAM" id="SSF52075">
    <property type="entry name" value="Outer arm dynein light chain 1"/>
    <property type="match status" value="1"/>
</dbReference>
<reference evidence="2" key="3">
    <citation type="submission" date="2025-08" db="UniProtKB">
        <authorList>
            <consortium name="Ensembl"/>
        </authorList>
    </citation>
    <scope>IDENTIFICATION</scope>
</reference>
<keyword evidence="3" id="KW-1185">Reference proteome</keyword>